<gene>
    <name evidence="1" type="ORF">IC602_09965</name>
</gene>
<comment type="caution">
    <text evidence="1">The sequence shown here is derived from an EMBL/GenBank/DDBJ whole genome shotgun (WGS) entry which is preliminary data.</text>
</comment>
<dbReference type="EMBL" id="JACWEZ010000005">
    <property type="protein sequence ID" value="MBD1222927.1"/>
    <property type="molecule type" value="Genomic_DNA"/>
</dbReference>
<evidence type="ECO:0000313" key="2">
    <source>
        <dbReference type="Proteomes" id="UP000621631"/>
    </source>
</evidence>
<name>A0ABR7VLY6_VIRHA</name>
<sequence>MIRRKKSELTFLNFFEDVGHAIVATEWLVGRVSAVPGRGVLRLRFSIQSIGIAHLF</sequence>
<evidence type="ECO:0000313" key="1">
    <source>
        <dbReference type="EMBL" id="MBD1222927.1"/>
    </source>
</evidence>
<proteinExistence type="predicted"/>
<accession>A0ABR7VLY6</accession>
<organism evidence="1 2">
    <name type="scientific">Virgibacillus halodenitrificans</name>
    <name type="common">Bacillus halodenitrificans</name>
    <dbReference type="NCBI Taxonomy" id="1482"/>
    <lineage>
        <taxon>Bacteria</taxon>
        <taxon>Bacillati</taxon>
        <taxon>Bacillota</taxon>
        <taxon>Bacilli</taxon>
        <taxon>Bacillales</taxon>
        <taxon>Bacillaceae</taxon>
        <taxon>Virgibacillus</taxon>
    </lineage>
</organism>
<reference evidence="1 2" key="1">
    <citation type="submission" date="2020-09" db="EMBL/GenBank/DDBJ databases">
        <title>Draft Genome Sequences of Oil-Oxidizing Bacteria Halomonas titanicae, Marinobacter lutaoensis, and Virgibacillus halodenitrificans Isolated from Highly Saline Environments.</title>
        <authorList>
            <person name="Grouzdev D.S."/>
            <person name="Sokolova D.S."/>
            <person name="Semenova E.M."/>
            <person name="Borzenkov I.A."/>
            <person name="Bidzhieva S.K."/>
            <person name="Poltaraus A.B."/>
            <person name="Nazina T.N."/>
        </authorList>
    </citation>
    <scope>NUCLEOTIDE SEQUENCE [LARGE SCALE GENOMIC DNA]</scope>
    <source>
        <strain evidence="1 2">VKM B-3472D</strain>
    </source>
</reference>
<protein>
    <submittedName>
        <fullName evidence="1">Uncharacterized protein</fullName>
    </submittedName>
</protein>
<keyword evidence="2" id="KW-1185">Reference proteome</keyword>
<dbReference type="Proteomes" id="UP000621631">
    <property type="component" value="Unassembled WGS sequence"/>
</dbReference>